<organism evidence="1 2">
    <name type="scientific">Ensete ventricosum</name>
    <name type="common">Abyssinian banana</name>
    <name type="synonym">Musa ensete</name>
    <dbReference type="NCBI Taxonomy" id="4639"/>
    <lineage>
        <taxon>Eukaryota</taxon>
        <taxon>Viridiplantae</taxon>
        <taxon>Streptophyta</taxon>
        <taxon>Embryophyta</taxon>
        <taxon>Tracheophyta</taxon>
        <taxon>Spermatophyta</taxon>
        <taxon>Magnoliopsida</taxon>
        <taxon>Liliopsida</taxon>
        <taxon>Zingiberales</taxon>
        <taxon>Musaceae</taxon>
        <taxon>Ensete</taxon>
    </lineage>
</organism>
<dbReference type="AlphaFoldDB" id="A0AAV8RER2"/>
<proteinExistence type="predicted"/>
<gene>
    <name evidence="1" type="ORF">OPV22_008446</name>
</gene>
<sequence>MSSSCFTHVLQGSFGPR</sequence>
<dbReference type="EMBL" id="JAQQAF010000003">
    <property type="protein sequence ID" value="KAJ8497894.1"/>
    <property type="molecule type" value="Genomic_DNA"/>
</dbReference>
<protein>
    <submittedName>
        <fullName evidence="1">Uncharacterized protein</fullName>
    </submittedName>
</protein>
<dbReference type="Proteomes" id="UP001222027">
    <property type="component" value="Unassembled WGS sequence"/>
</dbReference>
<accession>A0AAV8RER2</accession>
<keyword evidence="2" id="KW-1185">Reference proteome</keyword>
<evidence type="ECO:0000313" key="1">
    <source>
        <dbReference type="EMBL" id="KAJ8497894.1"/>
    </source>
</evidence>
<reference evidence="1 2" key="1">
    <citation type="submission" date="2022-12" db="EMBL/GenBank/DDBJ databases">
        <title>Chromosome-scale assembly of the Ensete ventricosum genome.</title>
        <authorList>
            <person name="Dussert Y."/>
            <person name="Stocks J."/>
            <person name="Wendawek A."/>
            <person name="Woldeyes F."/>
            <person name="Nichols R.A."/>
            <person name="Borrell J.S."/>
        </authorList>
    </citation>
    <scope>NUCLEOTIDE SEQUENCE [LARGE SCALE GENOMIC DNA]</scope>
    <source>
        <strain evidence="2">cv. Maze</strain>
        <tissue evidence="1">Seeds</tissue>
    </source>
</reference>
<evidence type="ECO:0000313" key="2">
    <source>
        <dbReference type="Proteomes" id="UP001222027"/>
    </source>
</evidence>
<name>A0AAV8RER2_ENSVE</name>
<comment type="caution">
    <text evidence="1">The sequence shown here is derived from an EMBL/GenBank/DDBJ whole genome shotgun (WGS) entry which is preliminary data.</text>
</comment>